<evidence type="ECO:0000256" key="6">
    <source>
        <dbReference type="ARBA" id="ARBA00022842"/>
    </source>
</evidence>
<dbReference type="GO" id="GO:0030388">
    <property type="term" value="P:fructose 1,6-bisphosphate metabolic process"/>
    <property type="evidence" value="ECO:0007669"/>
    <property type="project" value="TreeGrafter"/>
</dbReference>
<dbReference type="Pfam" id="PF18913">
    <property type="entry name" value="FBPase_C"/>
    <property type="match status" value="1"/>
</dbReference>
<feature type="domain" description="Fructose-1-6-bisphosphatase class I N-terminal" evidence="8">
    <location>
        <begin position="47"/>
        <end position="161"/>
    </location>
</feature>
<accession>A0AAD3CMJ3</accession>
<dbReference type="PANTHER" id="PTHR11556:SF35">
    <property type="entry name" value="SEDOHEPTULOSE-1,7-BISPHOSPHATASE, CHLOROPLASTIC"/>
    <property type="match status" value="1"/>
</dbReference>
<dbReference type="HAMAP" id="MF_01855">
    <property type="entry name" value="FBPase_class1"/>
    <property type="match status" value="1"/>
</dbReference>
<dbReference type="Proteomes" id="UP001054902">
    <property type="component" value="Unassembled WGS sequence"/>
</dbReference>
<evidence type="ECO:0000256" key="3">
    <source>
        <dbReference type="ARBA" id="ARBA00010941"/>
    </source>
</evidence>
<dbReference type="SUPFAM" id="SSF56655">
    <property type="entry name" value="Carbohydrate phosphatase"/>
    <property type="match status" value="1"/>
</dbReference>
<dbReference type="GO" id="GO:0042132">
    <property type="term" value="F:fructose 1,6-bisphosphate 1-phosphatase activity"/>
    <property type="evidence" value="ECO:0007669"/>
    <property type="project" value="TreeGrafter"/>
</dbReference>
<evidence type="ECO:0000256" key="7">
    <source>
        <dbReference type="ARBA" id="ARBA00023277"/>
    </source>
</evidence>
<dbReference type="PANTHER" id="PTHR11556">
    <property type="entry name" value="FRUCTOSE-1,6-BISPHOSPHATASE-RELATED"/>
    <property type="match status" value="1"/>
</dbReference>
<dbReference type="GO" id="GO:0006094">
    <property type="term" value="P:gluconeogenesis"/>
    <property type="evidence" value="ECO:0007669"/>
    <property type="project" value="TreeGrafter"/>
</dbReference>
<comment type="caution">
    <text evidence="10">The sequence shown here is derived from an EMBL/GenBank/DDBJ whole genome shotgun (WGS) entry which is preliminary data.</text>
</comment>
<evidence type="ECO:0000256" key="1">
    <source>
        <dbReference type="ARBA" id="ARBA00001946"/>
    </source>
</evidence>
<dbReference type="PIRSF" id="PIRSF000904">
    <property type="entry name" value="FBPtase_SBPase"/>
    <property type="match status" value="1"/>
</dbReference>
<evidence type="ECO:0000313" key="10">
    <source>
        <dbReference type="EMBL" id="GFH48448.1"/>
    </source>
</evidence>
<dbReference type="GO" id="GO:0006002">
    <property type="term" value="P:fructose 6-phosphate metabolic process"/>
    <property type="evidence" value="ECO:0007669"/>
    <property type="project" value="TreeGrafter"/>
</dbReference>
<dbReference type="InterPro" id="IPR033391">
    <property type="entry name" value="FBPase_N"/>
</dbReference>
<comment type="pathway">
    <text evidence="2">Carbohydrate biosynthesis; Calvin cycle.</text>
</comment>
<name>A0AAD3CMJ3_9STRA</name>
<dbReference type="PROSITE" id="PS00124">
    <property type="entry name" value="FBPASE"/>
    <property type="match status" value="1"/>
</dbReference>
<dbReference type="GO" id="GO:0046872">
    <property type="term" value="F:metal ion binding"/>
    <property type="evidence" value="ECO:0007669"/>
    <property type="project" value="UniProtKB-KW"/>
</dbReference>
<gene>
    <name evidence="10" type="ORF">CTEN210_04924</name>
</gene>
<comment type="cofactor">
    <cofactor evidence="1">
        <name>Mg(2+)</name>
        <dbReference type="ChEBI" id="CHEBI:18420"/>
    </cofactor>
</comment>
<dbReference type="InterPro" id="IPR000146">
    <property type="entry name" value="FBPase_class-1"/>
</dbReference>
<reference evidence="10 11" key="1">
    <citation type="journal article" date="2021" name="Sci. Rep.">
        <title>The genome of the diatom Chaetoceros tenuissimus carries an ancient integrated fragment of an extant virus.</title>
        <authorList>
            <person name="Hongo Y."/>
            <person name="Kimura K."/>
            <person name="Takaki Y."/>
            <person name="Yoshida Y."/>
            <person name="Baba S."/>
            <person name="Kobayashi G."/>
            <person name="Nagasaki K."/>
            <person name="Hano T."/>
            <person name="Tomaru Y."/>
        </authorList>
    </citation>
    <scope>NUCLEOTIDE SEQUENCE [LARGE SCALE GENOMIC DNA]</scope>
    <source>
        <strain evidence="10 11">NIES-3715</strain>
    </source>
</reference>
<keyword evidence="5" id="KW-0378">Hydrolase</keyword>
<organism evidence="10 11">
    <name type="scientific">Chaetoceros tenuissimus</name>
    <dbReference type="NCBI Taxonomy" id="426638"/>
    <lineage>
        <taxon>Eukaryota</taxon>
        <taxon>Sar</taxon>
        <taxon>Stramenopiles</taxon>
        <taxon>Ochrophyta</taxon>
        <taxon>Bacillariophyta</taxon>
        <taxon>Coscinodiscophyceae</taxon>
        <taxon>Chaetocerotophycidae</taxon>
        <taxon>Chaetocerotales</taxon>
        <taxon>Chaetocerotaceae</taxon>
        <taxon>Chaetoceros</taxon>
    </lineage>
</organism>
<sequence>MTRIETLTKILEDYKVKDANLLKALVYLGEGSHKITHLLENYISHTYAGTQNQSGDEQLHLDIDCDNAIFEAIRESGVFSIAASEETPVETDVSPEGDDQEGFFSLGFDPLDGSSIIDANFSVGSIFGIWEGKGVLNRTGREQVASAVTLYGPRTTLCIALPSKSTDYGKDVVFEVTLTKDGSMWEVSRDQITIKAEGKVFAPGNLRASNDNEKYNALIKHWISERYTLRYTGGMVPDVYHIFAKSKGVFTNVSSEKAKAKLRLLYEVAPMGLIVECAGGLTTHEAHDGSVLDEKIDHLDRRLGVCFGSSEEVALYKKFMFGN</sequence>
<evidence type="ECO:0008006" key="12">
    <source>
        <dbReference type="Google" id="ProtNLM"/>
    </source>
</evidence>
<evidence type="ECO:0000259" key="8">
    <source>
        <dbReference type="Pfam" id="PF00316"/>
    </source>
</evidence>
<dbReference type="GO" id="GO:0005737">
    <property type="term" value="C:cytoplasm"/>
    <property type="evidence" value="ECO:0007669"/>
    <property type="project" value="TreeGrafter"/>
</dbReference>
<keyword evidence="6" id="KW-0460">Magnesium</keyword>
<dbReference type="InterPro" id="IPR023079">
    <property type="entry name" value="SBPase"/>
</dbReference>
<dbReference type="PRINTS" id="PR01958">
    <property type="entry name" value="S17BPHPHTASE"/>
</dbReference>
<keyword evidence="11" id="KW-1185">Reference proteome</keyword>
<proteinExistence type="inferred from homology"/>
<dbReference type="GO" id="GO:0005986">
    <property type="term" value="P:sucrose biosynthetic process"/>
    <property type="evidence" value="ECO:0007669"/>
    <property type="project" value="TreeGrafter"/>
</dbReference>
<evidence type="ECO:0000256" key="2">
    <source>
        <dbReference type="ARBA" id="ARBA00005215"/>
    </source>
</evidence>
<dbReference type="InterPro" id="IPR020548">
    <property type="entry name" value="Fructose_bisphosphatase_AS"/>
</dbReference>
<dbReference type="Gene3D" id="3.40.190.80">
    <property type="match status" value="1"/>
</dbReference>
<dbReference type="AlphaFoldDB" id="A0AAD3CMJ3"/>
<dbReference type="Gene3D" id="3.30.540.10">
    <property type="entry name" value="Fructose-1,6-Bisphosphatase, subunit A, domain 1"/>
    <property type="match status" value="1"/>
</dbReference>
<dbReference type="InterPro" id="IPR044015">
    <property type="entry name" value="FBPase_C_dom"/>
</dbReference>
<evidence type="ECO:0000313" key="11">
    <source>
        <dbReference type="Proteomes" id="UP001054902"/>
    </source>
</evidence>
<evidence type="ECO:0000256" key="5">
    <source>
        <dbReference type="ARBA" id="ARBA00022801"/>
    </source>
</evidence>
<evidence type="ECO:0000256" key="4">
    <source>
        <dbReference type="ARBA" id="ARBA00022723"/>
    </source>
</evidence>
<dbReference type="GO" id="GO:0006000">
    <property type="term" value="P:fructose metabolic process"/>
    <property type="evidence" value="ECO:0007669"/>
    <property type="project" value="TreeGrafter"/>
</dbReference>
<dbReference type="Pfam" id="PF00316">
    <property type="entry name" value="FBPase"/>
    <property type="match status" value="1"/>
</dbReference>
<keyword evidence="7" id="KW-0119">Carbohydrate metabolism</keyword>
<feature type="domain" description="Fructose-1-6-bisphosphatase class 1 C-terminal" evidence="9">
    <location>
        <begin position="194"/>
        <end position="320"/>
    </location>
</feature>
<protein>
    <recommendedName>
        <fullName evidence="12">Fructose-bisphosphatase</fullName>
    </recommendedName>
</protein>
<keyword evidence="4" id="KW-0479">Metal-binding</keyword>
<dbReference type="FunFam" id="3.40.190.80:FF:000008">
    <property type="entry name" value="Sedoheptulose-1,7-bisphosphatase, chloroplastic"/>
    <property type="match status" value="1"/>
</dbReference>
<comment type="similarity">
    <text evidence="3">Belongs to the FBPase class 1 family.</text>
</comment>
<dbReference type="EMBL" id="BLLK01000027">
    <property type="protein sequence ID" value="GFH48448.1"/>
    <property type="molecule type" value="Genomic_DNA"/>
</dbReference>
<evidence type="ECO:0000259" key="9">
    <source>
        <dbReference type="Pfam" id="PF18913"/>
    </source>
</evidence>